<keyword evidence="1" id="KW-0472">Membrane</keyword>
<evidence type="ECO:0000256" key="1">
    <source>
        <dbReference type="SAM" id="Phobius"/>
    </source>
</evidence>
<keyword evidence="1" id="KW-1133">Transmembrane helix</keyword>
<dbReference type="EMBL" id="CP109491">
    <property type="protein sequence ID" value="WUX39337.1"/>
    <property type="molecule type" value="Genomic_DNA"/>
</dbReference>
<name>A0ABZ1ZP53_STRAQ</name>
<keyword evidence="1" id="KW-0812">Transmembrane</keyword>
<organism evidence="2 3">
    <name type="scientific">Streptomyces anulatus</name>
    <name type="common">Streptomyces chrysomallus</name>
    <dbReference type="NCBI Taxonomy" id="1892"/>
    <lineage>
        <taxon>Bacteria</taxon>
        <taxon>Bacillati</taxon>
        <taxon>Actinomycetota</taxon>
        <taxon>Actinomycetes</taxon>
        <taxon>Kitasatosporales</taxon>
        <taxon>Streptomycetaceae</taxon>
        <taxon>Streptomyces</taxon>
    </lineage>
</organism>
<protein>
    <recommendedName>
        <fullName evidence="4">DUF3592 domain-containing protein</fullName>
    </recommendedName>
</protein>
<evidence type="ECO:0000313" key="2">
    <source>
        <dbReference type="EMBL" id="WUX39337.1"/>
    </source>
</evidence>
<keyword evidence="3" id="KW-1185">Reference proteome</keyword>
<sequence>MRLSVSLCLLAAAAMLLAALLGAHEWYLALGCWLLGFVAVPVRHGVRAGREMIQEVWRLRTRGVLAEGRRQPLGAYEYTDLDGRTHRLVDSYASGQRVEVLYDPAAAGQTAQVGRRTAGTLASAVLLFLLSLAMTTALAVVGLAGPLTALGVISPGIFSGLY</sequence>
<evidence type="ECO:0008006" key="4">
    <source>
        <dbReference type="Google" id="ProtNLM"/>
    </source>
</evidence>
<dbReference type="Proteomes" id="UP001431926">
    <property type="component" value="Chromosome"/>
</dbReference>
<gene>
    <name evidence="2" type="ORF">OG367_25375</name>
</gene>
<evidence type="ECO:0000313" key="3">
    <source>
        <dbReference type="Proteomes" id="UP001431926"/>
    </source>
</evidence>
<accession>A0ABZ1ZP53</accession>
<feature type="transmembrane region" description="Helical" evidence="1">
    <location>
        <begin position="28"/>
        <end position="46"/>
    </location>
</feature>
<feature type="transmembrane region" description="Helical" evidence="1">
    <location>
        <begin position="125"/>
        <end position="153"/>
    </location>
</feature>
<reference evidence="2" key="1">
    <citation type="submission" date="2022-10" db="EMBL/GenBank/DDBJ databases">
        <title>The complete genomes of actinobacterial strains from the NBC collection.</title>
        <authorList>
            <person name="Joergensen T.S."/>
            <person name="Alvarez Arevalo M."/>
            <person name="Sterndorff E.B."/>
            <person name="Faurdal D."/>
            <person name="Vuksanovic O."/>
            <person name="Mourched A.-S."/>
            <person name="Charusanti P."/>
            <person name="Shaw S."/>
            <person name="Blin K."/>
            <person name="Weber T."/>
        </authorList>
    </citation>
    <scope>NUCLEOTIDE SEQUENCE</scope>
    <source>
        <strain evidence="2">NBC_01436</strain>
    </source>
</reference>
<proteinExistence type="predicted"/>
<dbReference type="RefSeq" id="WP_329357630.1">
    <property type="nucleotide sequence ID" value="NZ_CP109490.1"/>
</dbReference>